<name>A0A8H5ZK89_COCSA</name>
<evidence type="ECO:0000313" key="2">
    <source>
        <dbReference type="Proteomes" id="UP000624244"/>
    </source>
</evidence>
<protein>
    <submittedName>
        <fullName evidence="1">Uncharacterized protein</fullName>
    </submittedName>
</protein>
<comment type="caution">
    <text evidence="1">The sequence shown here is derived from an EMBL/GenBank/DDBJ whole genome shotgun (WGS) entry which is preliminary data.</text>
</comment>
<dbReference type="Proteomes" id="UP000624244">
    <property type="component" value="Unassembled WGS sequence"/>
</dbReference>
<reference evidence="1" key="1">
    <citation type="submission" date="2019-11" db="EMBL/GenBank/DDBJ databases">
        <title>Bipolaris sorokiniana Genome sequencing.</title>
        <authorList>
            <person name="Wang H."/>
        </authorList>
    </citation>
    <scope>NUCLEOTIDE SEQUENCE</scope>
</reference>
<evidence type="ECO:0000313" key="1">
    <source>
        <dbReference type="EMBL" id="KAF5850867.1"/>
    </source>
</evidence>
<accession>A0A8H5ZK89</accession>
<organism evidence="1 2">
    <name type="scientific">Cochliobolus sativus</name>
    <name type="common">Common root rot and spot blotch fungus</name>
    <name type="synonym">Bipolaris sorokiniana</name>
    <dbReference type="NCBI Taxonomy" id="45130"/>
    <lineage>
        <taxon>Eukaryota</taxon>
        <taxon>Fungi</taxon>
        <taxon>Dikarya</taxon>
        <taxon>Ascomycota</taxon>
        <taxon>Pezizomycotina</taxon>
        <taxon>Dothideomycetes</taxon>
        <taxon>Pleosporomycetidae</taxon>
        <taxon>Pleosporales</taxon>
        <taxon>Pleosporineae</taxon>
        <taxon>Pleosporaceae</taxon>
        <taxon>Bipolaris</taxon>
    </lineage>
</organism>
<proteinExistence type="predicted"/>
<gene>
    <name evidence="1" type="ORF">GGP41_010491</name>
</gene>
<sequence>MFERRLATERGDPMRPLLARPLAMPIKDLCRLLRLGGQQLLTIDSWLLLLLRTTYTSSTLERLSMSGAFELRRIVGLHDDDCGKYRRPHVATQNLDNRASRCRRYQPVSLPLYGRCPSSVCRFISQGVRWSVLTSAYVSC</sequence>
<dbReference type="EMBL" id="WNKQ01000006">
    <property type="protein sequence ID" value="KAF5850867.1"/>
    <property type="molecule type" value="Genomic_DNA"/>
</dbReference>
<dbReference type="AlphaFoldDB" id="A0A8H5ZK89"/>